<dbReference type="EMBL" id="JBBJBU010000002">
    <property type="protein sequence ID" value="KAK7206575.1"/>
    <property type="molecule type" value="Genomic_DNA"/>
</dbReference>
<dbReference type="InterPro" id="IPR033053">
    <property type="entry name" value="Hir3/CABIN1"/>
</dbReference>
<dbReference type="InterPro" id="IPR011990">
    <property type="entry name" value="TPR-like_helical_dom_sf"/>
</dbReference>
<feature type="compositionally biased region" description="Low complexity" evidence="4">
    <location>
        <begin position="1577"/>
        <end position="1593"/>
    </location>
</feature>
<comment type="similarity">
    <text evidence="2">Belongs to the HIR3 family.</text>
</comment>
<dbReference type="PANTHER" id="PTHR15502:SF7">
    <property type="entry name" value="CALCINEURIN-BINDING PROTEIN CABIN-1"/>
    <property type="match status" value="1"/>
</dbReference>
<comment type="caution">
    <text evidence="5">The sequence shown here is derived from an EMBL/GenBank/DDBJ whole genome shotgun (WGS) entry which is preliminary data.</text>
</comment>
<evidence type="ECO:0008006" key="7">
    <source>
        <dbReference type="Google" id="ProtNLM"/>
    </source>
</evidence>
<dbReference type="GeneID" id="90034894"/>
<dbReference type="Gene3D" id="1.25.40.10">
    <property type="entry name" value="Tetratricopeptide repeat domain"/>
    <property type="match status" value="1"/>
</dbReference>
<proteinExistence type="inferred from homology"/>
<keyword evidence="3" id="KW-0539">Nucleus</keyword>
<evidence type="ECO:0000256" key="1">
    <source>
        <dbReference type="ARBA" id="ARBA00004123"/>
    </source>
</evidence>
<evidence type="ECO:0000256" key="4">
    <source>
        <dbReference type="SAM" id="MobiDB-lite"/>
    </source>
</evidence>
<dbReference type="PANTHER" id="PTHR15502">
    <property type="entry name" value="CALCINEURIN-BINDING PROTEIN CABIN 1-RELATED"/>
    <property type="match status" value="1"/>
</dbReference>
<evidence type="ECO:0000313" key="5">
    <source>
        <dbReference type="EMBL" id="KAK7206575.1"/>
    </source>
</evidence>
<gene>
    <name evidence="5" type="ORF">BZA70DRAFT_107697</name>
</gene>
<evidence type="ECO:0000256" key="2">
    <source>
        <dbReference type="ARBA" id="ARBA00007335"/>
    </source>
</evidence>
<feature type="compositionally biased region" description="Basic and acidic residues" evidence="4">
    <location>
        <begin position="195"/>
        <end position="213"/>
    </location>
</feature>
<accession>A0ABR1F9S3</accession>
<feature type="region of interest" description="Disordered" evidence="4">
    <location>
        <begin position="1499"/>
        <end position="1529"/>
    </location>
</feature>
<feature type="region of interest" description="Disordered" evidence="4">
    <location>
        <begin position="182"/>
        <end position="259"/>
    </location>
</feature>
<feature type="compositionally biased region" description="Polar residues" evidence="4">
    <location>
        <begin position="1467"/>
        <end position="1486"/>
    </location>
</feature>
<feature type="region of interest" description="Disordered" evidence="4">
    <location>
        <begin position="1556"/>
        <end position="1647"/>
    </location>
</feature>
<sequence length="1647" mass="184853">MAEFAEALIHESDDTDFWLKIAAYMPALNCKRLSRYALECVVSENSRPDTFEDALSTESLSTLDDLAGVNALRNLLTDLGDIKALEHPLYKTLEKLKFDDAVQKYIEASTSTPNWLKPLIEDIPLISETLANNRPEPVTIKLSNETWTSVGKSLLQYSSKASLSIQPLELAIVSLELQPDETQDAEVKMQPAPVEKSEQTEPEAEEKPEKDNEANDQIEAARKKKRKSFADHQIEGERSSRRVRARAEEQSNAETTNDHEFFNEMDQLFEPLGIKFGDLIAASSIESDDVAGPDLPLKDFMSNLKHPKDNLSKTLLHGDGIQNPSAAASRLLDLAISKPVASSTDHLDETKGVEEFVSSVNDLKNSYQEASIAFINHFMLPQDDGTELFLEYQWPSSLTKVIKRTATFYYDLMMNLISESVKAPTKSSVRYARLAQSYFELLLDDFIDCSQQQAGSASGKAHIAEYQERLTCWRLFTMDLLSSLGSEIDDNLRLRFEWATIIFEQAIGTSHEDISIFFEDFREKIELLSADISILLPNSAFIPDISAAAIDLQKSKLQAASLFSGIFEASTDDPEERIKLLEVILERGDRDQLSDIGFDLKVIENFVENSSTEFKLYLWTLLRQSYELASDWKKSFDCVLIKLRLVIRDLTSADYEKLDYSHRSFVMFKSLFLIRELLAKAADSVMSDDKYIESLTNDAVIETSQSLVQLLRILHVYILYEDGVVAAGGSISDNSTYNKCASRLRTMIVQAWCLLYLCYRRRITETEVDVYARDTKLLVFLFALHEELGTREFCMVSHGIFLQLLQNEIMRIDRPSETEYELLQCIHCRFGLTISGEYFFPYDHKATPISFDKTNALQLVGVVMSLAMRRKNTQSNMPKADLKSVLDKCCEVIGVPRRDQTSIYYNQSVIDTYLAKSIHPLLLQRSLKGLETISTIPVQGDYSKVAMIGLYFLQGQIYLTQYKSRKRTMAGRTEDLDYAIRYFKHDLVCDTNRFESWYGLAQTYDAQAEDDLTWSAEKLNGDQKTAIAATQRKALLCYFLALSLLLRNEAIVPPDSVLSTFWTDFGYELYASTRPPNEMAAYQVAEYERHFSGSLGMYTKPAHSEVKSTAALKLSLNMFQQAIKQEPTEWRNYYMQGKCLGKLDAEPKQVLDCYVKALEFVPEKAPSGDPIFEPQYRLLALISKYFYREQIDISTALEYVKKSQYYKEPEEPITERAQLFTLLIDCLTRLRTADKKHWHHRPTYRIAVIADKGLNDVTRAKEEMASLYSLKAAKSFMNIWRPEFERAGRHFYYAYKYTKYYIDLLGRDSDLESLNLITRKLRKLSNVIINPSEVWEFACKNIVEVLRKLSDIPDRYLENNLVAISVDEFLSKSARLETCCKSIQPLPKLLYYLYEAYELRKMNVGFASTAGLGLDDAFSSIYLKLYFSVPELERELLDKAGGPTTPPPVDVDMSGDDGSSPMGHYVTASNTPTGSDHNPTSVDSKAVSSALGTLTTTMASDAAAPPGTPAPTTGPVTTTTGRSRTARVTKKEVISRANALIKPYVSVLEAAAAANTASKESAAGKEPSSKETKEAADSSAGNSSNEAATTTTTEKAEVSEEVNGAEADAVDAAPEALASEANGAETAAVEASGAAVDADAAEGKMEE</sequence>
<organism evidence="5 6">
    <name type="scientific">Myxozyma melibiosi</name>
    <dbReference type="NCBI Taxonomy" id="54550"/>
    <lineage>
        <taxon>Eukaryota</taxon>
        <taxon>Fungi</taxon>
        <taxon>Dikarya</taxon>
        <taxon>Ascomycota</taxon>
        <taxon>Saccharomycotina</taxon>
        <taxon>Lipomycetes</taxon>
        <taxon>Lipomycetales</taxon>
        <taxon>Lipomycetaceae</taxon>
        <taxon>Myxozyma</taxon>
    </lineage>
</organism>
<dbReference type="SUPFAM" id="SSF48452">
    <property type="entry name" value="TPR-like"/>
    <property type="match status" value="1"/>
</dbReference>
<feature type="compositionally biased region" description="Basic and acidic residues" evidence="4">
    <location>
        <begin position="228"/>
        <end position="249"/>
    </location>
</feature>
<protein>
    <recommendedName>
        <fullName evidence="7">Histone transcription regulator 3 homolog</fullName>
    </recommendedName>
</protein>
<dbReference type="RefSeq" id="XP_064769608.1">
    <property type="nucleotide sequence ID" value="XM_064909382.1"/>
</dbReference>
<feature type="compositionally biased region" description="Basic and acidic residues" evidence="4">
    <location>
        <begin position="1567"/>
        <end position="1576"/>
    </location>
</feature>
<feature type="compositionally biased region" description="Low complexity" evidence="4">
    <location>
        <begin position="1502"/>
        <end position="1523"/>
    </location>
</feature>
<feature type="compositionally biased region" description="Low complexity" evidence="4">
    <location>
        <begin position="1454"/>
        <end position="1463"/>
    </location>
</feature>
<name>A0ABR1F9S3_9ASCO</name>
<comment type="subcellular location">
    <subcellularLocation>
        <location evidence="1">Nucleus</location>
    </subcellularLocation>
</comment>
<evidence type="ECO:0000313" key="6">
    <source>
        <dbReference type="Proteomes" id="UP001498771"/>
    </source>
</evidence>
<evidence type="ECO:0000256" key="3">
    <source>
        <dbReference type="ARBA" id="ARBA00023242"/>
    </source>
</evidence>
<reference evidence="5 6" key="1">
    <citation type="submission" date="2024-03" db="EMBL/GenBank/DDBJ databases">
        <title>Genome-scale model development and genomic sequencing of the oleaginous clade Lipomyces.</title>
        <authorList>
            <consortium name="Lawrence Berkeley National Laboratory"/>
            <person name="Czajka J.J."/>
            <person name="Han Y."/>
            <person name="Kim J."/>
            <person name="Mondo S.J."/>
            <person name="Hofstad B.A."/>
            <person name="Robles A."/>
            <person name="Haridas S."/>
            <person name="Riley R."/>
            <person name="LaButti K."/>
            <person name="Pangilinan J."/>
            <person name="Andreopoulos W."/>
            <person name="Lipzen A."/>
            <person name="Yan J."/>
            <person name="Wang M."/>
            <person name="Ng V."/>
            <person name="Grigoriev I.V."/>
            <person name="Spatafora J.W."/>
            <person name="Magnuson J.K."/>
            <person name="Baker S.E."/>
            <person name="Pomraning K.R."/>
        </authorList>
    </citation>
    <scope>NUCLEOTIDE SEQUENCE [LARGE SCALE GENOMIC DNA]</scope>
    <source>
        <strain evidence="5 6">Phaff 52-87</strain>
    </source>
</reference>
<keyword evidence="6" id="KW-1185">Reference proteome</keyword>
<feature type="region of interest" description="Disordered" evidence="4">
    <location>
        <begin position="1454"/>
        <end position="1486"/>
    </location>
</feature>
<feature type="compositionally biased region" description="Low complexity" evidence="4">
    <location>
        <begin position="1601"/>
        <end position="1638"/>
    </location>
</feature>
<dbReference type="Proteomes" id="UP001498771">
    <property type="component" value="Unassembled WGS sequence"/>
</dbReference>